<dbReference type="AlphaFoldDB" id="A0A6G0WPR4"/>
<feature type="compositionally biased region" description="Basic and acidic residues" evidence="1">
    <location>
        <begin position="199"/>
        <end position="209"/>
    </location>
</feature>
<protein>
    <submittedName>
        <fullName evidence="2">DUF4806 domain-containing protein</fullName>
    </submittedName>
</protein>
<dbReference type="EMBL" id="VUJU01008535">
    <property type="protein sequence ID" value="KAF0729361.1"/>
    <property type="molecule type" value="Genomic_DNA"/>
</dbReference>
<feature type="region of interest" description="Disordered" evidence="1">
    <location>
        <begin position="199"/>
        <end position="232"/>
    </location>
</feature>
<keyword evidence="3" id="KW-1185">Reference proteome</keyword>
<dbReference type="OrthoDB" id="434783at2759"/>
<gene>
    <name evidence="2" type="ORF">FWK35_00028958</name>
</gene>
<comment type="caution">
    <text evidence="2">The sequence shown here is derived from an EMBL/GenBank/DDBJ whole genome shotgun (WGS) entry which is preliminary data.</text>
</comment>
<evidence type="ECO:0000313" key="2">
    <source>
        <dbReference type="EMBL" id="KAF0729361.1"/>
    </source>
</evidence>
<organism evidence="2 3">
    <name type="scientific">Aphis craccivora</name>
    <name type="common">Cowpea aphid</name>
    <dbReference type="NCBI Taxonomy" id="307492"/>
    <lineage>
        <taxon>Eukaryota</taxon>
        <taxon>Metazoa</taxon>
        <taxon>Ecdysozoa</taxon>
        <taxon>Arthropoda</taxon>
        <taxon>Hexapoda</taxon>
        <taxon>Insecta</taxon>
        <taxon>Pterygota</taxon>
        <taxon>Neoptera</taxon>
        <taxon>Paraneoptera</taxon>
        <taxon>Hemiptera</taxon>
        <taxon>Sternorrhyncha</taxon>
        <taxon>Aphidomorpha</taxon>
        <taxon>Aphidoidea</taxon>
        <taxon>Aphididae</taxon>
        <taxon>Aphidini</taxon>
        <taxon>Aphis</taxon>
        <taxon>Aphis</taxon>
    </lineage>
</organism>
<evidence type="ECO:0000313" key="3">
    <source>
        <dbReference type="Proteomes" id="UP000478052"/>
    </source>
</evidence>
<evidence type="ECO:0000256" key="1">
    <source>
        <dbReference type="SAM" id="MobiDB-lite"/>
    </source>
</evidence>
<dbReference type="Proteomes" id="UP000478052">
    <property type="component" value="Unassembled WGS sequence"/>
</dbReference>
<proteinExistence type="predicted"/>
<name>A0A6G0WPR4_APHCR</name>
<accession>A0A6G0WPR4</accession>
<sequence length="368" mass="43054">MQKIVKSIRPQSIIQKATKTTSKRNLFNKFIDFVYAEVYINDNLIDSENKLSTPTLIRQVITPTSSGVNRDDDEFQGNDILSGNIEETSFSLLDCPDKDLDYNNMFLSDPYNCILPEKTYTINQSQMIGVTSEDNQIGVNLEHFNENFENNDILCSNDYHNVDNDVDIFSSVDDIEKDPNYTLERNTSAEVEMETTRVEHEMDSQEKIRSRQSRGLKSGNTDTRHKRLERKKMLGYHTQQKVVKLYNKKKEIFKNYWNIQNRDRRLDFLSSLIEVLPKQTSRKRKPESHKQRKVTPFYFLMVNGLQVSVYKKCFQKTFAETNKAIEQTLKNKYTNNSMRLIELDKRGKGRPKNTITAETKEIVRSHLL</sequence>
<reference evidence="2 3" key="1">
    <citation type="submission" date="2019-08" db="EMBL/GenBank/DDBJ databases">
        <title>Whole genome of Aphis craccivora.</title>
        <authorList>
            <person name="Voronova N.V."/>
            <person name="Shulinski R.S."/>
            <person name="Bandarenka Y.V."/>
            <person name="Zhorov D.G."/>
            <person name="Warner D."/>
        </authorList>
    </citation>
    <scope>NUCLEOTIDE SEQUENCE [LARGE SCALE GENOMIC DNA]</scope>
    <source>
        <strain evidence="2">180601</strain>
        <tissue evidence="2">Whole Body</tissue>
    </source>
</reference>